<evidence type="ECO:0000313" key="3">
    <source>
        <dbReference type="Proteomes" id="UP001165082"/>
    </source>
</evidence>
<name>A0A9W6Z4W3_9STRA</name>
<evidence type="ECO:0000256" key="1">
    <source>
        <dbReference type="SAM" id="MobiDB-lite"/>
    </source>
</evidence>
<gene>
    <name evidence="2" type="ORF">TrRE_jg13314</name>
</gene>
<proteinExistence type="predicted"/>
<dbReference type="AlphaFoldDB" id="A0A9W6Z4W3"/>
<sequence length="305" mass="33605">MAEEKAAKILVDITAERMVPQGSPDRTISGMVFPEYWEVKKVGHVFQYISPCGRSFRSKSSAFSFMQKSRPEDANIMFNEAKTGKTGFRPFTEEERRVNLVTAFPQTWEMYKHQTWGFVAGEPRRGNQVTVIVRSPTGSIYRTLTAACEALVPAEQLPKRSRRAAATEAALRMGERNYDDSQGFSEGTERKEGQFLASTGSKVKKVKTKPAPAAAKVESPKVTLDGTRFDVGAIVRTKGNGICRVVKFVNAWIHATAVPAGRGEGGGGKAIIMRLRKSELLSVVDREEGDGWSDEGMVCELTGME</sequence>
<comment type="caution">
    <text evidence="2">The sequence shown here is derived from an EMBL/GenBank/DDBJ whole genome shotgun (WGS) entry which is preliminary data.</text>
</comment>
<protein>
    <submittedName>
        <fullName evidence="2">Uncharacterized protein</fullName>
    </submittedName>
</protein>
<organism evidence="2 3">
    <name type="scientific">Triparma retinervis</name>
    <dbReference type="NCBI Taxonomy" id="2557542"/>
    <lineage>
        <taxon>Eukaryota</taxon>
        <taxon>Sar</taxon>
        <taxon>Stramenopiles</taxon>
        <taxon>Ochrophyta</taxon>
        <taxon>Bolidophyceae</taxon>
        <taxon>Parmales</taxon>
        <taxon>Triparmaceae</taxon>
        <taxon>Triparma</taxon>
    </lineage>
</organism>
<evidence type="ECO:0000313" key="2">
    <source>
        <dbReference type="EMBL" id="GMH48222.1"/>
    </source>
</evidence>
<dbReference type="Proteomes" id="UP001165082">
    <property type="component" value="Unassembled WGS sequence"/>
</dbReference>
<keyword evidence="3" id="KW-1185">Reference proteome</keyword>
<feature type="region of interest" description="Disordered" evidence="1">
    <location>
        <begin position="178"/>
        <end position="201"/>
    </location>
</feature>
<dbReference type="EMBL" id="BRXZ01000596">
    <property type="protein sequence ID" value="GMH48222.1"/>
    <property type="molecule type" value="Genomic_DNA"/>
</dbReference>
<reference evidence="2" key="1">
    <citation type="submission" date="2022-07" db="EMBL/GenBank/DDBJ databases">
        <title>Genome analysis of Parmales, a sister group of diatoms, reveals the evolutionary specialization of diatoms from phago-mixotrophs to photoautotrophs.</title>
        <authorList>
            <person name="Ban H."/>
            <person name="Sato S."/>
            <person name="Yoshikawa S."/>
            <person name="Kazumasa Y."/>
            <person name="Nakamura Y."/>
            <person name="Ichinomiya M."/>
            <person name="Saitoh K."/>
            <person name="Sato N."/>
            <person name="Blanc-Mathieu R."/>
            <person name="Endo H."/>
            <person name="Kuwata A."/>
            <person name="Ogata H."/>
        </authorList>
    </citation>
    <scope>NUCLEOTIDE SEQUENCE</scope>
</reference>
<dbReference type="OrthoDB" id="10540997at2759"/>
<accession>A0A9W6Z4W3</accession>
<feature type="non-terminal residue" evidence="2">
    <location>
        <position position="305"/>
    </location>
</feature>